<dbReference type="SUPFAM" id="SSF53756">
    <property type="entry name" value="UDP-Glycosyltransferase/glycogen phosphorylase"/>
    <property type="match status" value="1"/>
</dbReference>
<feature type="transmembrane region" description="Helical" evidence="5">
    <location>
        <begin position="7"/>
        <end position="29"/>
    </location>
</feature>
<dbReference type="PROSITE" id="PS00375">
    <property type="entry name" value="UDPGT"/>
    <property type="match status" value="1"/>
</dbReference>
<dbReference type="PANTHER" id="PTHR48043">
    <property type="entry name" value="EG:EG0003.4 PROTEIN-RELATED"/>
    <property type="match status" value="1"/>
</dbReference>
<reference evidence="6" key="1">
    <citation type="journal article" date="2023" name="Mol. Biol. Evol.">
        <title>Third-Generation Sequencing Reveals the Adaptive Role of the Epigenome in Three Deep-Sea Polychaetes.</title>
        <authorList>
            <person name="Perez M."/>
            <person name="Aroh O."/>
            <person name="Sun Y."/>
            <person name="Lan Y."/>
            <person name="Juniper S.K."/>
            <person name="Young C.R."/>
            <person name="Angers B."/>
            <person name="Qian P.Y."/>
        </authorList>
    </citation>
    <scope>NUCLEOTIDE SEQUENCE</scope>
    <source>
        <strain evidence="6">P08H-3</strain>
    </source>
</reference>
<dbReference type="InterPro" id="IPR002213">
    <property type="entry name" value="UDP_glucos_trans"/>
</dbReference>
<keyword evidence="5" id="KW-0472">Membrane</keyword>
<proteinExistence type="inferred from homology"/>
<keyword evidence="7" id="KW-1185">Reference proteome</keyword>
<gene>
    <name evidence="6" type="ORF">LSH36_765g01023</name>
</gene>
<sequence length="548" mass="61660">MEIPIHLSVICCCITLSMPANVIVFTLIYGSHVNTHATIAQILADEGHTVDLVIPPNAKIPDVLKAADVNVLPLRIRNSSYDFPTERANKLLDYAMSKTLYQSVVNFLRIMALKDQRLAEMKSSLLNDKEIRNRIVTAHYDVAIVDNLNLNIYASLPFNRNIPVILVGILSLDWAISVPSLPSFVPFSLTNFDDKMSFSQRFLNTLAYALVHIICSSNNDQVQVSVSNLSRRCSMFFVLDDIAINYPRPKMPNIINIGDALVNPSKPLPSDIAEFVESAEHGVILVAFGTFLGNMPPHITDKLCSTFKRIPQKVIWRQTINPLCDASSDNVLILNWLPQNDLLSHSNVKLFISHSGKNSLLESIYHSTPMIGFPFSRDQPYNAKILEAKRLGYAMNFADFSADDLVSKISDILVDQTILYNVRRASFLMRNKTDIPKKRICYWVEYLAMYGDNIFKSGARELKTSGRVSSFQKEHTSAIDDFTANMQARVHDANFTPRRSRTQLYSSTASGAHIINRLLYCQHAPESTLCKLLNTVKLDCILTLTQIR</sequence>
<dbReference type="PANTHER" id="PTHR48043:SF145">
    <property type="entry name" value="FI06409P-RELATED"/>
    <property type="match status" value="1"/>
</dbReference>
<keyword evidence="5" id="KW-0812">Transmembrane</keyword>
<comment type="caution">
    <text evidence="6">The sequence shown here is derived from an EMBL/GenBank/DDBJ whole genome shotgun (WGS) entry which is preliminary data.</text>
</comment>
<dbReference type="InterPro" id="IPR050271">
    <property type="entry name" value="UDP-glycosyltransferase"/>
</dbReference>
<dbReference type="AlphaFoldDB" id="A0AAD9J116"/>
<dbReference type="Gene3D" id="3.40.50.2000">
    <property type="entry name" value="Glycogen Phosphorylase B"/>
    <property type="match status" value="1"/>
</dbReference>
<organism evidence="6 7">
    <name type="scientific">Paralvinella palmiformis</name>
    <dbReference type="NCBI Taxonomy" id="53620"/>
    <lineage>
        <taxon>Eukaryota</taxon>
        <taxon>Metazoa</taxon>
        <taxon>Spiralia</taxon>
        <taxon>Lophotrochozoa</taxon>
        <taxon>Annelida</taxon>
        <taxon>Polychaeta</taxon>
        <taxon>Sedentaria</taxon>
        <taxon>Canalipalpata</taxon>
        <taxon>Terebellida</taxon>
        <taxon>Terebelliformia</taxon>
        <taxon>Alvinellidae</taxon>
        <taxon>Paralvinella</taxon>
    </lineage>
</organism>
<evidence type="ECO:0000256" key="4">
    <source>
        <dbReference type="RuleBase" id="RU003718"/>
    </source>
</evidence>
<evidence type="ECO:0000256" key="2">
    <source>
        <dbReference type="ARBA" id="ARBA00022676"/>
    </source>
</evidence>
<protein>
    <recommendedName>
        <fullName evidence="8">Glucuronosyltransferase</fullName>
    </recommendedName>
</protein>
<dbReference type="FunFam" id="3.40.50.2000:FF:000021">
    <property type="entry name" value="UDP-glucuronosyltransferase"/>
    <property type="match status" value="1"/>
</dbReference>
<keyword evidence="3 4" id="KW-0808">Transferase</keyword>
<evidence type="ECO:0000256" key="3">
    <source>
        <dbReference type="ARBA" id="ARBA00022679"/>
    </source>
</evidence>
<dbReference type="EMBL" id="JAODUP010000765">
    <property type="protein sequence ID" value="KAK2144364.1"/>
    <property type="molecule type" value="Genomic_DNA"/>
</dbReference>
<dbReference type="GO" id="GO:0008194">
    <property type="term" value="F:UDP-glycosyltransferase activity"/>
    <property type="evidence" value="ECO:0007669"/>
    <property type="project" value="InterPro"/>
</dbReference>
<keyword evidence="5" id="KW-1133">Transmembrane helix</keyword>
<dbReference type="InterPro" id="IPR035595">
    <property type="entry name" value="UDP_glycos_trans_CS"/>
</dbReference>
<name>A0AAD9J116_9ANNE</name>
<dbReference type="Proteomes" id="UP001208570">
    <property type="component" value="Unassembled WGS sequence"/>
</dbReference>
<evidence type="ECO:0000313" key="7">
    <source>
        <dbReference type="Proteomes" id="UP001208570"/>
    </source>
</evidence>
<evidence type="ECO:0008006" key="8">
    <source>
        <dbReference type="Google" id="ProtNLM"/>
    </source>
</evidence>
<evidence type="ECO:0000313" key="6">
    <source>
        <dbReference type="EMBL" id="KAK2144364.1"/>
    </source>
</evidence>
<accession>A0AAD9J116</accession>
<evidence type="ECO:0000256" key="1">
    <source>
        <dbReference type="ARBA" id="ARBA00009995"/>
    </source>
</evidence>
<comment type="similarity">
    <text evidence="1 4">Belongs to the UDP-glycosyltransferase family.</text>
</comment>
<evidence type="ECO:0000256" key="5">
    <source>
        <dbReference type="SAM" id="Phobius"/>
    </source>
</evidence>
<dbReference type="Pfam" id="PF00201">
    <property type="entry name" value="UDPGT"/>
    <property type="match status" value="1"/>
</dbReference>
<dbReference type="CDD" id="cd03784">
    <property type="entry name" value="GT1_Gtf-like"/>
    <property type="match status" value="1"/>
</dbReference>
<keyword evidence="2 4" id="KW-0328">Glycosyltransferase</keyword>